<sequence length="614" mass="67560">MLRNGLRPWLLLCCLLLLMPGLACALTVEVRPGFAYEALGSGVEYLEDSDGSQTWETVQQRAGWQPFRGQELNFGFSSSAYWVRFHIVNTARVEQRLILQQRFPLIDSMDFYITRQGNLVAHRTAGDAQPAANRDLLQSSFLVPLVLPPADSATVLIKVKSGSGLQIPLILWDQAAYVENNHAWSLVYGVFYGLLLAMALYHLLIFYSVRELSFFYYALFNLSLLATYLCLHGVISAYVWPDFSYVSNRFINIAITSSVLFANLFLAEVLQVPQARPKLAAVLRLLAYVTVALMIASLALPYVAVVKGVLGLSGVAMLVLFSALLLRFIDGYGPAKIAFLSGSCASLGFAVSMLGNVGVIPVTPLTEVAGYVGIVVMSMVNAFALAYRMNMDREARQDAQAQLIENQRETNESLDRLVRERTDELENANALLHEISRTDALTQLSNRRHFDESLEIEFKRAFREKLPLSVLLMDIDNFKMINDRYGHPFGDLCLVKAADFIRASIRRPPDLAARYGGEEFIVLLPNTDVSGALNIATRILEKFNASVVEDEGVEACITVSIGVAALTPGAAESAASLLKKADTLLYQAKANGRNRIETGFDAEGEVVTGSGIGV</sequence>
<dbReference type="PANTHER" id="PTHR45138">
    <property type="entry name" value="REGULATORY COMPONENTS OF SENSORY TRANSDUCTION SYSTEM"/>
    <property type="match status" value="1"/>
</dbReference>
<accession>A0A4P7XH09</accession>
<keyword evidence="4" id="KW-0812">Transmembrane</keyword>
<dbReference type="Pfam" id="PF07695">
    <property type="entry name" value="7TMR-DISM_7TM"/>
    <property type="match status" value="1"/>
</dbReference>
<feature type="transmembrane region" description="Helical" evidence="4">
    <location>
        <begin position="282"/>
        <end position="303"/>
    </location>
</feature>
<evidence type="ECO:0000256" key="4">
    <source>
        <dbReference type="SAM" id="Phobius"/>
    </source>
</evidence>
<reference evidence="7 8" key="1">
    <citation type="submission" date="2018-07" db="EMBL/GenBank/DDBJ databases">
        <title>Marsedoiliclastica nanhaica gen. nov. sp. nov., a novel marine hydrocarbonoclastic bacterium isolated from an in-situ enriched hydrocarbon-degrading consortium in deep-sea sediment.</title>
        <authorList>
            <person name="Dong C."/>
            <person name="Ma T."/>
            <person name="Liu R."/>
            <person name="Shao Z."/>
        </authorList>
    </citation>
    <scope>NUCLEOTIDE SEQUENCE [LARGE SCALE GENOMIC DNA]</scope>
    <source>
        <strain evidence="8">soil36-7</strain>
    </source>
</reference>
<dbReference type="GO" id="GO:0005886">
    <property type="term" value="C:plasma membrane"/>
    <property type="evidence" value="ECO:0007669"/>
    <property type="project" value="TreeGrafter"/>
</dbReference>
<evidence type="ECO:0000313" key="7">
    <source>
        <dbReference type="EMBL" id="QCF25492.1"/>
    </source>
</evidence>
<protein>
    <recommendedName>
        <fullName evidence="2">diguanylate cyclase</fullName>
        <ecNumber evidence="2">2.7.7.65</ecNumber>
    </recommendedName>
</protein>
<organism evidence="7 8">
    <name type="scientific">Hydrocarboniclastica marina</name>
    <dbReference type="NCBI Taxonomy" id="2259620"/>
    <lineage>
        <taxon>Bacteria</taxon>
        <taxon>Pseudomonadati</taxon>
        <taxon>Pseudomonadota</taxon>
        <taxon>Gammaproteobacteria</taxon>
        <taxon>Alteromonadales</taxon>
        <taxon>Alteromonadaceae</taxon>
        <taxon>Hydrocarboniclastica</taxon>
    </lineage>
</organism>
<dbReference type="KEGG" id="hmi:soil367_05860"/>
<dbReference type="InterPro" id="IPR011622">
    <property type="entry name" value="7TMR_DISM_rcpt_extracell_dom2"/>
</dbReference>
<evidence type="ECO:0000313" key="8">
    <source>
        <dbReference type="Proteomes" id="UP000298049"/>
    </source>
</evidence>
<feature type="signal peptide" evidence="5">
    <location>
        <begin position="1"/>
        <end position="25"/>
    </location>
</feature>
<dbReference type="InterPro" id="IPR043128">
    <property type="entry name" value="Rev_trsase/Diguanyl_cyclase"/>
</dbReference>
<feature type="chain" id="PRO_5020626682" description="diguanylate cyclase" evidence="5">
    <location>
        <begin position="26"/>
        <end position="614"/>
    </location>
</feature>
<feature type="transmembrane region" description="Helical" evidence="4">
    <location>
        <begin position="309"/>
        <end position="326"/>
    </location>
</feature>
<dbReference type="SMART" id="SM00267">
    <property type="entry name" value="GGDEF"/>
    <property type="match status" value="1"/>
</dbReference>
<dbReference type="FunFam" id="3.30.70.270:FF:000001">
    <property type="entry name" value="Diguanylate cyclase domain protein"/>
    <property type="match status" value="1"/>
</dbReference>
<comment type="cofactor">
    <cofactor evidence="1">
        <name>Mg(2+)</name>
        <dbReference type="ChEBI" id="CHEBI:18420"/>
    </cofactor>
</comment>
<keyword evidence="4" id="KW-1133">Transmembrane helix</keyword>
<feature type="transmembrane region" description="Helical" evidence="4">
    <location>
        <begin position="186"/>
        <end position="207"/>
    </location>
</feature>
<dbReference type="GO" id="GO:1902201">
    <property type="term" value="P:negative regulation of bacterial-type flagellum-dependent cell motility"/>
    <property type="evidence" value="ECO:0007669"/>
    <property type="project" value="TreeGrafter"/>
</dbReference>
<dbReference type="EC" id="2.7.7.65" evidence="2"/>
<dbReference type="PROSITE" id="PS50887">
    <property type="entry name" value="GGDEF"/>
    <property type="match status" value="1"/>
</dbReference>
<dbReference type="InterPro" id="IPR011623">
    <property type="entry name" value="7TMR_DISM_rcpt_extracell_dom1"/>
</dbReference>
<name>A0A4P7XH09_9ALTE</name>
<feature type="transmembrane region" description="Helical" evidence="4">
    <location>
        <begin position="214"/>
        <end position="238"/>
    </location>
</feature>
<dbReference type="AlphaFoldDB" id="A0A4P7XH09"/>
<dbReference type="EMBL" id="CP031093">
    <property type="protein sequence ID" value="QCF25492.1"/>
    <property type="molecule type" value="Genomic_DNA"/>
</dbReference>
<dbReference type="SUPFAM" id="SSF55073">
    <property type="entry name" value="Nucleotide cyclase"/>
    <property type="match status" value="1"/>
</dbReference>
<feature type="transmembrane region" description="Helical" evidence="4">
    <location>
        <begin position="338"/>
        <end position="362"/>
    </location>
</feature>
<dbReference type="RefSeq" id="WP_136547822.1">
    <property type="nucleotide sequence ID" value="NZ_CP031093.1"/>
</dbReference>
<comment type="catalytic activity">
    <reaction evidence="3">
        <text>2 GTP = 3',3'-c-di-GMP + 2 diphosphate</text>
        <dbReference type="Rhea" id="RHEA:24898"/>
        <dbReference type="ChEBI" id="CHEBI:33019"/>
        <dbReference type="ChEBI" id="CHEBI:37565"/>
        <dbReference type="ChEBI" id="CHEBI:58805"/>
        <dbReference type="EC" id="2.7.7.65"/>
    </reaction>
</comment>
<evidence type="ECO:0000256" key="3">
    <source>
        <dbReference type="ARBA" id="ARBA00034247"/>
    </source>
</evidence>
<dbReference type="Pfam" id="PF00990">
    <property type="entry name" value="GGDEF"/>
    <property type="match status" value="1"/>
</dbReference>
<evidence type="ECO:0000256" key="2">
    <source>
        <dbReference type="ARBA" id="ARBA00012528"/>
    </source>
</evidence>
<evidence type="ECO:0000259" key="6">
    <source>
        <dbReference type="PROSITE" id="PS50887"/>
    </source>
</evidence>
<evidence type="ECO:0000256" key="1">
    <source>
        <dbReference type="ARBA" id="ARBA00001946"/>
    </source>
</evidence>
<keyword evidence="8" id="KW-1185">Reference proteome</keyword>
<keyword evidence="5" id="KW-0732">Signal</keyword>
<dbReference type="InterPro" id="IPR029787">
    <property type="entry name" value="Nucleotide_cyclase"/>
</dbReference>
<dbReference type="Pfam" id="PF07696">
    <property type="entry name" value="7TMR-DISMED2"/>
    <property type="match status" value="1"/>
</dbReference>
<dbReference type="GO" id="GO:0052621">
    <property type="term" value="F:diguanylate cyclase activity"/>
    <property type="evidence" value="ECO:0007669"/>
    <property type="project" value="UniProtKB-EC"/>
</dbReference>
<dbReference type="GO" id="GO:0043709">
    <property type="term" value="P:cell adhesion involved in single-species biofilm formation"/>
    <property type="evidence" value="ECO:0007669"/>
    <property type="project" value="TreeGrafter"/>
</dbReference>
<dbReference type="OrthoDB" id="5289013at2"/>
<dbReference type="Gene3D" id="3.30.70.270">
    <property type="match status" value="1"/>
</dbReference>
<dbReference type="NCBIfam" id="TIGR00254">
    <property type="entry name" value="GGDEF"/>
    <property type="match status" value="1"/>
</dbReference>
<dbReference type="InterPro" id="IPR050469">
    <property type="entry name" value="Diguanylate_Cyclase"/>
</dbReference>
<dbReference type="Proteomes" id="UP000298049">
    <property type="component" value="Chromosome"/>
</dbReference>
<evidence type="ECO:0000256" key="5">
    <source>
        <dbReference type="SAM" id="SignalP"/>
    </source>
</evidence>
<feature type="domain" description="GGDEF" evidence="6">
    <location>
        <begin position="466"/>
        <end position="601"/>
    </location>
</feature>
<proteinExistence type="predicted"/>
<dbReference type="InterPro" id="IPR000160">
    <property type="entry name" value="GGDEF_dom"/>
</dbReference>
<dbReference type="CDD" id="cd01949">
    <property type="entry name" value="GGDEF"/>
    <property type="match status" value="1"/>
</dbReference>
<dbReference type="Gene3D" id="2.60.40.2380">
    <property type="match status" value="1"/>
</dbReference>
<dbReference type="PANTHER" id="PTHR45138:SF9">
    <property type="entry name" value="DIGUANYLATE CYCLASE DGCM-RELATED"/>
    <property type="match status" value="1"/>
</dbReference>
<keyword evidence="4" id="KW-0472">Membrane</keyword>
<feature type="transmembrane region" description="Helical" evidence="4">
    <location>
        <begin position="368"/>
        <end position="387"/>
    </location>
</feature>
<gene>
    <name evidence="7" type="ORF">soil367_05860</name>
</gene>
<feature type="transmembrane region" description="Helical" evidence="4">
    <location>
        <begin position="250"/>
        <end position="270"/>
    </location>
</feature>